<keyword evidence="4" id="KW-1003">Cell membrane</keyword>
<feature type="transmembrane region" description="Helical" evidence="4">
    <location>
        <begin position="214"/>
        <end position="234"/>
    </location>
</feature>
<dbReference type="GO" id="GO:0008295">
    <property type="term" value="P:spermidine biosynthetic process"/>
    <property type="evidence" value="ECO:0007669"/>
    <property type="project" value="UniProtKB-UniRule"/>
</dbReference>
<dbReference type="AlphaFoldDB" id="Q2I6L2"/>
<feature type="transmembrane region" description="Helical" evidence="4">
    <location>
        <begin position="56"/>
        <end position="76"/>
    </location>
</feature>
<comment type="subunit">
    <text evidence="4">Homodimer or homotetramer.</text>
</comment>
<keyword evidence="4" id="KW-1133">Transmembrane helix</keyword>
<comment type="catalytic activity">
    <reaction evidence="4">
        <text>S-adenosyl 3-(methylsulfanyl)propylamine + putrescine = S-methyl-5'-thioadenosine + spermidine + H(+)</text>
        <dbReference type="Rhea" id="RHEA:12721"/>
        <dbReference type="ChEBI" id="CHEBI:15378"/>
        <dbReference type="ChEBI" id="CHEBI:17509"/>
        <dbReference type="ChEBI" id="CHEBI:57443"/>
        <dbReference type="ChEBI" id="CHEBI:57834"/>
        <dbReference type="ChEBI" id="CHEBI:326268"/>
        <dbReference type="EC" id="2.5.1.16"/>
    </reaction>
</comment>
<feature type="transmembrane region" description="Helical" evidence="4">
    <location>
        <begin position="88"/>
        <end position="110"/>
    </location>
</feature>
<evidence type="ECO:0000313" key="7">
    <source>
        <dbReference type="EMBL" id="ABB84842.1"/>
    </source>
</evidence>
<feature type="transmembrane region" description="Helical" evidence="4">
    <location>
        <begin position="21"/>
        <end position="40"/>
    </location>
</feature>
<dbReference type="SUPFAM" id="SSF53335">
    <property type="entry name" value="S-adenosyl-L-methionine-dependent methyltransferases"/>
    <property type="match status" value="1"/>
</dbReference>
<feature type="binding site" evidence="4">
    <location>
        <position position="309"/>
    </location>
    <ligand>
        <name>spermidine</name>
        <dbReference type="ChEBI" id="CHEBI:57834"/>
    </ligand>
</feature>
<dbReference type="InterPro" id="IPR030374">
    <property type="entry name" value="PABS"/>
</dbReference>
<dbReference type="PROSITE" id="PS51006">
    <property type="entry name" value="PABS_2"/>
    <property type="match status" value="1"/>
</dbReference>
<evidence type="ECO:0000256" key="4">
    <source>
        <dbReference type="HAMAP-Rule" id="MF_00198"/>
    </source>
</evidence>
<dbReference type="Pfam" id="PF01564">
    <property type="entry name" value="Spermine_synth"/>
    <property type="match status" value="1"/>
</dbReference>
<evidence type="ECO:0000256" key="1">
    <source>
        <dbReference type="ARBA" id="ARBA00007867"/>
    </source>
</evidence>
<keyword evidence="4" id="KW-0812">Transmembrane</keyword>
<reference evidence="7" key="1">
    <citation type="journal article" date="2006" name="Microbiology">
        <title>Metagenomic analysis of mesopelagic Antarctic plankton reveals a novel deltaproteobacterial group.</title>
        <authorList>
            <person name="Moreira D."/>
            <person name="Rodriguez-Valera F."/>
            <person name="Lopez-Garcia P."/>
        </authorList>
    </citation>
    <scope>NUCLEOTIDE SEQUENCE</scope>
</reference>
<comment type="similarity">
    <text evidence="1 4">Belongs to the spermidine/spermine synthase family.</text>
</comment>
<feature type="domain" description="PABS" evidence="6">
    <location>
        <begin position="224"/>
        <end position="460"/>
    </location>
</feature>
<dbReference type="GO" id="GO:0005886">
    <property type="term" value="C:plasma membrane"/>
    <property type="evidence" value="ECO:0007669"/>
    <property type="project" value="UniProtKB-SubCell"/>
</dbReference>
<dbReference type="EMBL" id="DQ267496">
    <property type="protein sequence ID" value="ABB84842.1"/>
    <property type="molecule type" value="Genomic_DNA"/>
</dbReference>
<keyword evidence="4" id="KW-0745">Spermidine biosynthesis</keyword>
<keyword evidence="3 4" id="KW-0620">Polyamine biosynthesis</keyword>
<feature type="active site" description="Proton acceptor" evidence="4 5">
    <location>
        <position position="381"/>
    </location>
</feature>
<keyword evidence="4" id="KW-0472">Membrane</keyword>
<feature type="binding site" evidence="4">
    <location>
        <position position="255"/>
    </location>
    <ligand>
        <name>S-methyl-5'-thioadenosine</name>
        <dbReference type="ChEBI" id="CHEBI:17509"/>
    </ligand>
</feature>
<feature type="binding site" evidence="4">
    <location>
        <begin position="363"/>
        <end position="364"/>
    </location>
    <ligand>
        <name>S-methyl-5'-thioadenosine</name>
        <dbReference type="ChEBI" id="CHEBI:17509"/>
    </ligand>
</feature>
<evidence type="ECO:0000259" key="6">
    <source>
        <dbReference type="PROSITE" id="PS51006"/>
    </source>
</evidence>
<comment type="function">
    <text evidence="4">Catalyzes the irreversible transfer of a propylamine group from the amino donor S-adenosylmethioninamine (decarboxy-AdoMet) to putrescine (1,4-diaminobutane) to yield spermidine.</text>
</comment>
<dbReference type="PROSITE" id="PS01330">
    <property type="entry name" value="PABS_1"/>
    <property type="match status" value="1"/>
</dbReference>
<dbReference type="EC" id="2.5.1.16" evidence="4"/>
<sequence>MTSPVGEPVAEEPVPLLLKRFHAFALLTSVFIVAGCGLAYELTMSTAAAFFLGDTILQFSLTIGIFLAGLGLGAHLSKHLRGDLLRTFVMIEIAIAALGGASAALIYVAYGWDYSVRGITILLPAAVGILVGLEIPLLTRLLSHAGGWTKALSNVLSLDYLGGLAASLIYPLVLLPEVGVVRSAIVFGIFNATTGLVTALIFRRSSAGTRKLVPVAAITLALLFGMLLAAGPLIGAVEKRLYGGELVASFNSRYQHIAVSRRGEHTELFLDGHLQFSSADEARYHEVLAHPAMGATPHRADVLVIGGGDGLLVREILRWPAVKRLTLVDLDRELVELCQREPDIVAVNGGALSDARVKIINADGFVWLQGQQQRFDRIFLDLPDPRSEGVARLYSVEFFELVKRHLRAQGILAAQATSPYYTPRVFWSIVSSMEEAAFTVSPAHVNVPSLGEWGFVFAAMESHDYAHGPLPDGLRFLSPEIVPSVFLWPRDLQRVPVDATHFDRPIVLRYYADDSAQWGTEGIIH</sequence>
<dbReference type="HAMAP" id="MF_00198">
    <property type="entry name" value="Spermidine_synth"/>
    <property type="match status" value="1"/>
</dbReference>
<comment type="subcellular location">
    <subcellularLocation>
        <location evidence="4">Cell membrane</location>
        <topology evidence="4">Multi-pass membrane protein</topology>
    </subcellularLocation>
</comment>
<feature type="binding site" evidence="4">
    <location>
        <position position="329"/>
    </location>
    <ligand>
        <name>S-methyl-5'-thioadenosine</name>
        <dbReference type="ChEBI" id="CHEBI:17509"/>
    </ligand>
</feature>
<organism evidence="7">
    <name type="scientific">uncultured delta proteobacterium DeepAnt-32C6</name>
    <dbReference type="NCBI Taxonomy" id="357895"/>
    <lineage>
        <taxon>Bacteria</taxon>
        <taxon>Deltaproteobacteria</taxon>
        <taxon>environmental samples</taxon>
    </lineage>
</organism>
<keyword evidence="2 4" id="KW-0808">Transferase</keyword>
<dbReference type="InterPro" id="IPR001045">
    <property type="entry name" value="Spermi_synthase"/>
</dbReference>
<dbReference type="InterPro" id="IPR030373">
    <property type="entry name" value="PABS_CS"/>
</dbReference>
<evidence type="ECO:0000256" key="2">
    <source>
        <dbReference type="ARBA" id="ARBA00022679"/>
    </source>
</evidence>
<protein>
    <recommendedName>
        <fullName evidence="4">Polyamine aminopropyltransferase</fullName>
    </recommendedName>
    <alternativeName>
        <fullName evidence="4">Putrescine aminopropyltransferase</fullName>
        <shortName evidence="4">PAPT</shortName>
    </alternativeName>
    <alternativeName>
        <fullName evidence="4">Spermidine synthase</fullName>
        <shortName evidence="4">SPDS</shortName>
        <shortName evidence="4">SPDSY</shortName>
        <ecNumber evidence="4">2.5.1.16</ecNumber>
    </alternativeName>
</protein>
<name>Q2I6L2_9DELT</name>
<comment type="caution">
    <text evidence="4">Lacks conserved residue(s) required for the propagation of feature annotation.</text>
</comment>
<accession>Q2I6L2</accession>
<dbReference type="InterPro" id="IPR029063">
    <property type="entry name" value="SAM-dependent_MTases_sf"/>
</dbReference>
<feature type="binding site" evidence="4">
    <location>
        <position position="285"/>
    </location>
    <ligand>
        <name>spermidine</name>
        <dbReference type="ChEBI" id="CHEBI:57834"/>
    </ligand>
</feature>
<evidence type="ECO:0000256" key="3">
    <source>
        <dbReference type="ARBA" id="ARBA00023115"/>
    </source>
</evidence>
<dbReference type="Gene3D" id="3.40.50.150">
    <property type="entry name" value="Vaccinia Virus protein VP39"/>
    <property type="match status" value="1"/>
</dbReference>
<dbReference type="GO" id="GO:0004766">
    <property type="term" value="F:spermidine synthase activity"/>
    <property type="evidence" value="ECO:0007669"/>
    <property type="project" value="UniProtKB-UniRule"/>
</dbReference>
<feature type="transmembrane region" description="Helical" evidence="4">
    <location>
        <begin position="151"/>
        <end position="173"/>
    </location>
</feature>
<dbReference type="PANTHER" id="PTHR43317">
    <property type="entry name" value="THERMOSPERMINE SYNTHASE ACAULIS5"/>
    <property type="match status" value="1"/>
</dbReference>
<dbReference type="NCBIfam" id="NF002956">
    <property type="entry name" value="PRK03612.1"/>
    <property type="match status" value="1"/>
</dbReference>
<comment type="pathway">
    <text evidence="4">Amine and polyamine biosynthesis; spermidine biosynthesis; spermidine from putrescine: step 1/1.</text>
</comment>
<feature type="transmembrane region" description="Helical" evidence="4">
    <location>
        <begin position="179"/>
        <end position="202"/>
    </location>
</feature>
<proteinExistence type="inferred from homology"/>
<dbReference type="PANTHER" id="PTHR43317:SF1">
    <property type="entry name" value="THERMOSPERMINE SYNTHASE ACAULIS5"/>
    <property type="match status" value="1"/>
</dbReference>
<dbReference type="CDD" id="cd02440">
    <property type="entry name" value="AdoMet_MTases"/>
    <property type="match status" value="1"/>
</dbReference>
<dbReference type="UniPathway" id="UPA00248">
    <property type="reaction ID" value="UER00314"/>
</dbReference>
<dbReference type="GO" id="GO:0010487">
    <property type="term" value="F:thermospermine synthase activity"/>
    <property type="evidence" value="ECO:0007669"/>
    <property type="project" value="UniProtKB-ARBA"/>
</dbReference>
<gene>
    <name evidence="4" type="primary">speE</name>
</gene>
<feature type="transmembrane region" description="Helical" evidence="4">
    <location>
        <begin position="116"/>
        <end position="139"/>
    </location>
</feature>
<evidence type="ECO:0000256" key="5">
    <source>
        <dbReference type="PROSITE-ProRule" id="PRU00354"/>
    </source>
</evidence>